<sequence length="113" mass="12613">MFVKTSLSSGCFCRGVVIYVDTFSGSFEVCFCLFDQSGDTRGIFVRMCMENMLGWVFDRIRVDFYEKSTRRLVSVGSRGVRLFGGWIIVASIGSGCRVVLVVCVSSFLTLQLC</sequence>
<evidence type="ECO:0000313" key="2">
    <source>
        <dbReference type="EMBL" id="KAG0576478.1"/>
    </source>
</evidence>
<protein>
    <recommendedName>
        <fullName evidence="4">Transmembrane protein</fullName>
    </recommendedName>
</protein>
<evidence type="ECO:0008006" key="4">
    <source>
        <dbReference type="Google" id="ProtNLM"/>
    </source>
</evidence>
<reference evidence="2" key="1">
    <citation type="submission" date="2020-06" db="EMBL/GenBank/DDBJ databases">
        <title>WGS assembly of Ceratodon purpureus strain R40.</title>
        <authorList>
            <person name="Carey S.B."/>
            <person name="Jenkins J."/>
            <person name="Shu S."/>
            <person name="Lovell J.T."/>
            <person name="Sreedasyam A."/>
            <person name="Maumus F."/>
            <person name="Tiley G.P."/>
            <person name="Fernandez-Pozo N."/>
            <person name="Barry K."/>
            <person name="Chen C."/>
            <person name="Wang M."/>
            <person name="Lipzen A."/>
            <person name="Daum C."/>
            <person name="Saski C.A."/>
            <person name="Payton A.C."/>
            <person name="Mcbreen J.C."/>
            <person name="Conrad R.E."/>
            <person name="Kollar L.M."/>
            <person name="Olsson S."/>
            <person name="Huttunen S."/>
            <person name="Landis J.B."/>
            <person name="Wickett N.J."/>
            <person name="Johnson M.G."/>
            <person name="Rensing S.A."/>
            <person name="Grimwood J."/>
            <person name="Schmutz J."/>
            <person name="Mcdaniel S.F."/>
        </authorList>
    </citation>
    <scope>NUCLEOTIDE SEQUENCE</scope>
    <source>
        <strain evidence="2">R40</strain>
    </source>
</reference>
<keyword evidence="3" id="KW-1185">Reference proteome</keyword>
<organism evidence="2 3">
    <name type="scientific">Ceratodon purpureus</name>
    <name type="common">Fire moss</name>
    <name type="synonym">Dicranum purpureum</name>
    <dbReference type="NCBI Taxonomy" id="3225"/>
    <lineage>
        <taxon>Eukaryota</taxon>
        <taxon>Viridiplantae</taxon>
        <taxon>Streptophyta</taxon>
        <taxon>Embryophyta</taxon>
        <taxon>Bryophyta</taxon>
        <taxon>Bryophytina</taxon>
        <taxon>Bryopsida</taxon>
        <taxon>Dicranidae</taxon>
        <taxon>Pseudoditrichales</taxon>
        <taxon>Ditrichaceae</taxon>
        <taxon>Ceratodon</taxon>
    </lineage>
</organism>
<accession>A0A8T0I1K7</accession>
<keyword evidence="1" id="KW-0472">Membrane</keyword>
<dbReference type="Proteomes" id="UP000822688">
    <property type="component" value="Chromosome 5"/>
</dbReference>
<comment type="caution">
    <text evidence="2">The sequence shown here is derived from an EMBL/GenBank/DDBJ whole genome shotgun (WGS) entry which is preliminary data.</text>
</comment>
<evidence type="ECO:0000256" key="1">
    <source>
        <dbReference type="SAM" id="Phobius"/>
    </source>
</evidence>
<feature type="transmembrane region" description="Helical" evidence="1">
    <location>
        <begin position="80"/>
        <end position="108"/>
    </location>
</feature>
<name>A0A8T0I1K7_CERPU</name>
<dbReference type="EMBL" id="CM026425">
    <property type="protein sequence ID" value="KAG0576478.1"/>
    <property type="molecule type" value="Genomic_DNA"/>
</dbReference>
<gene>
    <name evidence="2" type="ORF">KC19_5G083200</name>
</gene>
<evidence type="ECO:0000313" key="3">
    <source>
        <dbReference type="Proteomes" id="UP000822688"/>
    </source>
</evidence>
<proteinExistence type="predicted"/>
<keyword evidence="1" id="KW-0812">Transmembrane</keyword>
<keyword evidence="1" id="KW-1133">Transmembrane helix</keyword>
<dbReference type="AlphaFoldDB" id="A0A8T0I1K7"/>